<proteinExistence type="predicted"/>
<evidence type="ECO:0000313" key="2">
    <source>
        <dbReference type="Proteomes" id="UP001372338"/>
    </source>
</evidence>
<accession>A0AAN9ICE1</accession>
<gene>
    <name evidence="1" type="ORF">RIF29_14040</name>
</gene>
<dbReference type="EMBL" id="JAYWIO010000003">
    <property type="protein sequence ID" value="KAK7272994.1"/>
    <property type="molecule type" value="Genomic_DNA"/>
</dbReference>
<dbReference type="Proteomes" id="UP001372338">
    <property type="component" value="Unassembled WGS sequence"/>
</dbReference>
<evidence type="ECO:0000313" key="1">
    <source>
        <dbReference type="EMBL" id="KAK7272994.1"/>
    </source>
</evidence>
<organism evidence="1 2">
    <name type="scientific">Crotalaria pallida</name>
    <name type="common">Smooth rattlebox</name>
    <name type="synonym">Crotalaria striata</name>
    <dbReference type="NCBI Taxonomy" id="3830"/>
    <lineage>
        <taxon>Eukaryota</taxon>
        <taxon>Viridiplantae</taxon>
        <taxon>Streptophyta</taxon>
        <taxon>Embryophyta</taxon>
        <taxon>Tracheophyta</taxon>
        <taxon>Spermatophyta</taxon>
        <taxon>Magnoliopsida</taxon>
        <taxon>eudicotyledons</taxon>
        <taxon>Gunneridae</taxon>
        <taxon>Pentapetalae</taxon>
        <taxon>rosids</taxon>
        <taxon>fabids</taxon>
        <taxon>Fabales</taxon>
        <taxon>Fabaceae</taxon>
        <taxon>Papilionoideae</taxon>
        <taxon>50 kb inversion clade</taxon>
        <taxon>genistoids sensu lato</taxon>
        <taxon>core genistoids</taxon>
        <taxon>Crotalarieae</taxon>
        <taxon>Crotalaria</taxon>
    </lineage>
</organism>
<sequence length="192" mass="21824">MGTRSRLAKPASNPNPSHCHAMLNHNFKQVGSRHVSRLSISTSRLSTDKILILISRFELSTFICYESIPYNPSQHKTTQQSLLSLCRTLFLFLSSQSLSLLHPLRLCIIHSQSLYSFQDSCKLKFQGEGVTLKFLSCLNRLSSSIWEQLSCLESPFRRPEERTGRFQEYLAVCIVHHTRNILSVLAVVGCLL</sequence>
<name>A0AAN9ICE1_CROPI</name>
<keyword evidence="2" id="KW-1185">Reference proteome</keyword>
<dbReference type="AlphaFoldDB" id="A0AAN9ICE1"/>
<comment type="caution">
    <text evidence="1">The sequence shown here is derived from an EMBL/GenBank/DDBJ whole genome shotgun (WGS) entry which is preliminary data.</text>
</comment>
<reference evidence="1 2" key="1">
    <citation type="submission" date="2024-01" db="EMBL/GenBank/DDBJ databases">
        <title>The genomes of 5 underutilized Papilionoideae crops provide insights into root nodulation and disease resistanc.</title>
        <authorList>
            <person name="Yuan L."/>
        </authorList>
    </citation>
    <scope>NUCLEOTIDE SEQUENCE [LARGE SCALE GENOMIC DNA]</scope>
    <source>
        <strain evidence="1">ZHUSHIDOU_FW_LH</strain>
        <tissue evidence="1">Leaf</tissue>
    </source>
</reference>
<protein>
    <submittedName>
        <fullName evidence="1">Uncharacterized protein</fullName>
    </submittedName>
</protein>